<proteinExistence type="predicted"/>
<dbReference type="SUPFAM" id="SSF53474">
    <property type="entry name" value="alpha/beta-Hydrolases"/>
    <property type="match status" value="1"/>
</dbReference>
<dbReference type="AlphaFoldDB" id="A0A0D6EKM1"/>
<keyword evidence="3" id="KW-1185">Reference proteome</keyword>
<accession>A0A0D6EKM1</accession>
<dbReference type="OrthoDB" id="10249433at2759"/>
<evidence type="ECO:0000313" key="3">
    <source>
        <dbReference type="Proteomes" id="UP000243876"/>
    </source>
</evidence>
<dbReference type="PANTHER" id="PTHR12277">
    <property type="entry name" value="ALPHA/BETA HYDROLASE DOMAIN-CONTAINING PROTEIN"/>
    <property type="match status" value="1"/>
</dbReference>
<organism evidence="2 3">
    <name type="scientific">Sporidiobolus salmonicolor</name>
    <name type="common">Yeast-like fungus</name>
    <name type="synonym">Sporobolomyces salmonicolor</name>
    <dbReference type="NCBI Taxonomy" id="5005"/>
    <lineage>
        <taxon>Eukaryota</taxon>
        <taxon>Fungi</taxon>
        <taxon>Dikarya</taxon>
        <taxon>Basidiomycota</taxon>
        <taxon>Pucciniomycotina</taxon>
        <taxon>Microbotryomycetes</taxon>
        <taxon>Sporidiobolales</taxon>
        <taxon>Sporidiobolaceae</taxon>
        <taxon>Sporobolomyces</taxon>
    </lineage>
</organism>
<evidence type="ECO:0000256" key="1">
    <source>
        <dbReference type="SAM" id="MobiDB-lite"/>
    </source>
</evidence>
<sequence length="459" mass="50611">MLRCPIPLPHLRRFHPSPRRQLFGWSLPVPSNDPLAGTTPDASGPPWLFVLQVFVGLPAVLWAYKVRRALSSLFEPLSSGSPVSPQCLMLVLFQRKIIYLPSVPLGTRDESLADGERTRERDASLSGVNWKEVTIPSEAPTRLLRQKVELKGIELSGRTSGESDRSQGRRHIVIVYLQGNAGTPLMRIPLFRQLLRSGPSPSAKVPRSAPTSGPSSSPSTPHLTILAVAPRSFWRSTRSTPTEASFLADYSAVLSFASERYGPSARLILYGHSLGGAAAVLLLERLSQLPFPAQPSLTSQLPPPIAGLVLENPLPSIPYMVRALYPQKWLPYHYLGFAAFDRWDAIGRLTRLAKERAGAGTPERGTGRGQSPVPSLWIRSGRDEIIPHGEDDGVRAMFEAWRAIEAGGGDGDERSKWVDVHGALHDTAYTEKRWRDTLLSFLQEVAHEGSRVDELRRSD</sequence>
<evidence type="ECO:0000313" key="2">
    <source>
        <dbReference type="EMBL" id="CEQ40456.1"/>
    </source>
</evidence>
<dbReference type="Gene3D" id="3.40.50.1820">
    <property type="entry name" value="alpha/beta hydrolase"/>
    <property type="match status" value="1"/>
</dbReference>
<name>A0A0D6EKM1_SPOSA</name>
<feature type="compositionally biased region" description="Low complexity" evidence="1">
    <location>
        <begin position="206"/>
        <end position="221"/>
    </location>
</feature>
<protein>
    <submittedName>
        <fullName evidence="2">SPOSA6832_02053-mRNA-1:cds</fullName>
    </submittedName>
</protein>
<feature type="region of interest" description="Disordered" evidence="1">
    <location>
        <begin position="199"/>
        <end position="221"/>
    </location>
</feature>
<dbReference type="InterPro" id="IPR029058">
    <property type="entry name" value="AB_hydrolase_fold"/>
</dbReference>
<dbReference type="GO" id="GO:0016020">
    <property type="term" value="C:membrane"/>
    <property type="evidence" value="ECO:0007669"/>
    <property type="project" value="TreeGrafter"/>
</dbReference>
<reference evidence="3" key="1">
    <citation type="submission" date="2015-02" db="EMBL/GenBank/DDBJ databases">
        <authorList>
            <person name="Gon?alves P."/>
        </authorList>
    </citation>
    <scope>NUCLEOTIDE SEQUENCE [LARGE SCALE GENOMIC DNA]</scope>
</reference>
<dbReference type="GO" id="GO:0008474">
    <property type="term" value="F:palmitoyl-(protein) hydrolase activity"/>
    <property type="evidence" value="ECO:0007669"/>
    <property type="project" value="TreeGrafter"/>
</dbReference>
<dbReference type="Proteomes" id="UP000243876">
    <property type="component" value="Unassembled WGS sequence"/>
</dbReference>
<dbReference type="PANTHER" id="PTHR12277:SF64">
    <property type="entry name" value="SUPERFAMILY HYDROLASE, PUTATIVE (AFU_ORTHOLOGUE AFUA_3G01760)-RELATED"/>
    <property type="match status" value="1"/>
</dbReference>
<dbReference type="EMBL" id="CENE01000006">
    <property type="protein sequence ID" value="CEQ40456.1"/>
    <property type="molecule type" value="Genomic_DNA"/>
</dbReference>
<gene>
    <name evidence="2" type="primary">SPOSA6832_02053</name>
</gene>